<dbReference type="GeneID" id="48466504"/>
<feature type="transmembrane region" description="Helical" evidence="1">
    <location>
        <begin position="6"/>
        <end position="26"/>
    </location>
</feature>
<evidence type="ECO:0000313" key="4">
    <source>
        <dbReference type="Proteomes" id="UP000250143"/>
    </source>
</evidence>
<feature type="transmembrane region" description="Helical" evidence="1">
    <location>
        <begin position="218"/>
        <end position="238"/>
    </location>
</feature>
<dbReference type="Proteomes" id="UP000250143">
    <property type="component" value="Chromosome"/>
</dbReference>
<dbReference type="Proteomes" id="UP000250153">
    <property type="component" value="Chromosome"/>
</dbReference>
<keyword evidence="1" id="KW-0812">Transmembrane</keyword>
<feature type="transmembrane region" description="Helical" evidence="1">
    <location>
        <begin position="302"/>
        <end position="322"/>
    </location>
</feature>
<evidence type="ECO:0000313" key="3">
    <source>
        <dbReference type="EMBL" id="AWZ40650.1"/>
    </source>
</evidence>
<proteinExistence type="predicted"/>
<dbReference type="AlphaFoldDB" id="A0AAD0PA51"/>
<evidence type="ECO:0000313" key="5">
    <source>
        <dbReference type="Proteomes" id="UP000250153"/>
    </source>
</evidence>
<evidence type="ECO:0000313" key="2">
    <source>
        <dbReference type="EMBL" id="AWZ38361.1"/>
    </source>
</evidence>
<feature type="transmembrane region" description="Helical" evidence="1">
    <location>
        <begin position="178"/>
        <end position="206"/>
    </location>
</feature>
<protein>
    <recommendedName>
        <fullName evidence="6">YfhO family protein</fullName>
    </recommendedName>
</protein>
<dbReference type="EMBL" id="CP023566">
    <property type="protein sequence ID" value="AWZ40650.1"/>
    <property type="molecule type" value="Genomic_DNA"/>
</dbReference>
<feature type="transmembrane region" description="Helical" evidence="1">
    <location>
        <begin position="275"/>
        <end position="295"/>
    </location>
</feature>
<dbReference type="RefSeq" id="WP_112194669.1">
    <property type="nucleotide sequence ID" value="NZ_CP023565.1"/>
</dbReference>
<feature type="transmembrane region" description="Helical" evidence="1">
    <location>
        <begin position="97"/>
        <end position="117"/>
    </location>
</feature>
<feature type="transmembrane region" description="Helical" evidence="1">
    <location>
        <begin position="342"/>
        <end position="359"/>
    </location>
</feature>
<sequence length="586" mass="67839">MKTWGKKISVYIFFMFLSVFFVFFLYKTRQLGIDSDGSFHFSRVEEIYQNLKAGELFTFIATHTFHNSGVGSFLFYPTVFLYPWACLRFFLDPITSFYVWYGLFMFLTLSIAYYSMYGFSRSKLRALMFALFYTIAIYHLYLGVRNYVLGEFIAYTFVPLALYGFYEVIWGDHKKWPLLGIGVALLLYSHLISVVITVILMFVLFTSKLVVDIKFPKVRWMALFKSIGLALILSLWIIYPFFTDFMHTKLGTPSFGFAFLYSMQDLWAASLENHATNRGVGIIFLMAALSGWYFVRNKKQEFWIYILGLIFIALSTNLFPYTELARIDGLFFLGMIQFPYRFLTYASLFMATTLSLIFERVFNKFQAHKKMLFFCVLGVMMCLYIQTLTPVLDRIYDATPEARLKKGNITDPVPAGAILDKDNYYDMYTYRVLYGETDYYPKASFDGNVTTPDSNVQKKILDRSQSIMLHKAKIANKDITIDPSVAPNELVYQVKLQRSALVDLPVVNYPSEKVYVNGKEFPYSVSDRGTVQVKLAQGKNRVVVRYVMKQTYYILCGIAVITWVVIGITTLLKNIKKVETNRGSRN</sequence>
<evidence type="ECO:0000256" key="1">
    <source>
        <dbReference type="SAM" id="Phobius"/>
    </source>
</evidence>
<dbReference type="KEGG" id="lmur:CPS94_05080"/>
<name>A0AAD0PA51_9LACO</name>
<keyword evidence="1" id="KW-0472">Membrane</keyword>
<keyword evidence="4" id="KW-1185">Reference proteome</keyword>
<evidence type="ECO:0008006" key="6">
    <source>
        <dbReference type="Google" id="ProtNLM"/>
    </source>
</evidence>
<accession>A0AAD0PA51</accession>
<feature type="transmembrane region" description="Helical" evidence="1">
    <location>
        <begin position="73"/>
        <end position="91"/>
    </location>
</feature>
<gene>
    <name evidence="3" type="ORF">CPQ89_06385</name>
    <name evidence="2" type="ORF">CPS94_05080</name>
</gene>
<feature type="transmembrane region" description="Helical" evidence="1">
    <location>
        <begin position="552"/>
        <end position="572"/>
    </location>
</feature>
<feature type="transmembrane region" description="Helical" evidence="1">
    <location>
        <begin position="371"/>
        <end position="392"/>
    </location>
</feature>
<feature type="transmembrane region" description="Helical" evidence="1">
    <location>
        <begin position="124"/>
        <end position="141"/>
    </location>
</feature>
<keyword evidence="1" id="KW-1133">Transmembrane helix</keyword>
<feature type="transmembrane region" description="Helical" evidence="1">
    <location>
        <begin position="147"/>
        <end position="166"/>
    </location>
</feature>
<reference evidence="4 5" key="1">
    <citation type="submission" date="2017-09" db="EMBL/GenBank/DDBJ databases">
        <title>Predominant Lactobacillus spp. isolated from feces of mice subjected to short-term calorie restriction.</title>
        <authorList>
            <person name="Zhang C."/>
            <person name="Zhao L."/>
            <person name="Pan F."/>
        </authorList>
    </citation>
    <scope>NUCLEOTIDE SEQUENCE [LARGE SCALE GENOMIC DNA]</scope>
    <source>
        <strain evidence="3 4">CR141</strain>
        <strain evidence="2 5">CR147</strain>
    </source>
</reference>
<organism evidence="2 5">
    <name type="scientific">Ligilactobacillus murinus</name>
    <dbReference type="NCBI Taxonomy" id="1622"/>
    <lineage>
        <taxon>Bacteria</taxon>
        <taxon>Bacillati</taxon>
        <taxon>Bacillota</taxon>
        <taxon>Bacilli</taxon>
        <taxon>Lactobacillales</taxon>
        <taxon>Lactobacillaceae</taxon>
        <taxon>Ligilactobacillus</taxon>
    </lineage>
</organism>
<dbReference type="EMBL" id="CP023565">
    <property type="protein sequence ID" value="AWZ38361.1"/>
    <property type="molecule type" value="Genomic_DNA"/>
</dbReference>